<dbReference type="PROSITE" id="PS50057">
    <property type="entry name" value="FERM_3"/>
    <property type="match status" value="1"/>
</dbReference>
<evidence type="ECO:0000256" key="2">
    <source>
        <dbReference type="ARBA" id="ARBA00022737"/>
    </source>
</evidence>
<dbReference type="InterPro" id="IPR035963">
    <property type="entry name" value="FERM_2"/>
</dbReference>
<dbReference type="InterPro" id="IPR011993">
    <property type="entry name" value="PH-like_dom_sf"/>
</dbReference>
<dbReference type="GO" id="GO:0008092">
    <property type="term" value="F:cytoskeletal protein binding"/>
    <property type="evidence" value="ECO:0007669"/>
    <property type="project" value="InterPro"/>
</dbReference>
<dbReference type="PANTHER" id="PTHR45858:SF4">
    <property type="entry name" value="FERM, ARHGEF AND PLECKSTRIN DOMAIN-CONTAINING PROTEIN 2"/>
    <property type="match status" value="1"/>
</dbReference>
<dbReference type="Pfam" id="PF08736">
    <property type="entry name" value="FA"/>
    <property type="match status" value="1"/>
</dbReference>
<reference evidence="5 6" key="1">
    <citation type="submission" date="2019-04" db="EMBL/GenBank/DDBJ databases">
        <authorList>
            <consortium name="Wellcome Sanger Institute Data Sharing"/>
        </authorList>
    </citation>
    <scope>NUCLEOTIDE SEQUENCE [LARGE SCALE GENOMIC DNA]</scope>
</reference>
<feature type="domain" description="FERM" evidence="4">
    <location>
        <begin position="50"/>
        <end position="330"/>
    </location>
</feature>
<evidence type="ECO:0000256" key="1">
    <source>
        <dbReference type="ARBA" id="ARBA00022658"/>
    </source>
</evidence>
<dbReference type="InterPro" id="IPR041788">
    <property type="entry name" value="FARP1/FARP2/FRMD7_FERM_C"/>
</dbReference>
<dbReference type="FunFam" id="1.20.80.10:FF:000005">
    <property type="entry name" value="FERM, RhoGEF and pleckstrin domain-containing protein 1"/>
    <property type="match status" value="1"/>
</dbReference>
<dbReference type="Ensembl" id="ENSSFOT00015044169.1">
    <property type="protein sequence ID" value="ENSSFOP00015073665.1"/>
    <property type="gene ID" value="ENSSFOG00015015409.2"/>
</dbReference>
<dbReference type="PRINTS" id="PR00935">
    <property type="entry name" value="BAND41"/>
</dbReference>
<dbReference type="InterPro" id="IPR000798">
    <property type="entry name" value="Ez/rad/moesin-like"/>
</dbReference>
<dbReference type="SUPFAM" id="SSF47031">
    <property type="entry name" value="Second domain of FERM"/>
    <property type="match status" value="1"/>
</dbReference>
<proteinExistence type="predicted"/>
<dbReference type="CDD" id="cd13193">
    <property type="entry name" value="FERM_C_FARP1-like"/>
    <property type="match status" value="1"/>
</dbReference>
<dbReference type="CDD" id="cd14473">
    <property type="entry name" value="FERM_B-lobe"/>
    <property type="match status" value="1"/>
</dbReference>
<dbReference type="InterPro" id="IPR014847">
    <property type="entry name" value="FA"/>
</dbReference>
<dbReference type="CDD" id="cd17190">
    <property type="entry name" value="FERM_F1_FARP2"/>
    <property type="match status" value="1"/>
</dbReference>
<dbReference type="InterPro" id="IPR018979">
    <property type="entry name" value="FERM_N"/>
</dbReference>
<dbReference type="InterPro" id="IPR019747">
    <property type="entry name" value="FERM_CS"/>
</dbReference>
<dbReference type="FunFam" id="3.10.20.90:FF:000040">
    <property type="entry name" value="FERM, RhoGEF and pleckstrin domain-containing protein"/>
    <property type="match status" value="1"/>
</dbReference>
<dbReference type="PROSITE" id="PS00660">
    <property type="entry name" value="FERM_1"/>
    <property type="match status" value="1"/>
</dbReference>
<accession>A0A8D0CJ64</accession>
<feature type="region of interest" description="Disordered" evidence="3">
    <location>
        <begin position="399"/>
        <end position="431"/>
    </location>
</feature>
<reference evidence="5" key="3">
    <citation type="submission" date="2025-09" db="UniProtKB">
        <authorList>
            <consortium name="Ensembl"/>
        </authorList>
    </citation>
    <scope>IDENTIFICATION</scope>
</reference>
<gene>
    <name evidence="5" type="primary">FARP2</name>
    <name evidence="5" type="synonym">LOC108926155</name>
</gene>
<dbReference type="SMART" id="SM01196">
    <property type="entry name" value="FERM_C"/>
    <property type="match status" value="1"/>
</dbReference>
<dbReference type="InterPro" id="IPR019748">
    <property type="entry name" value="FERM_central"/>
</dbReference>
<dbReference type="SUPFAM" id="SSF50729">
    <property type="entry name" value="PH domain-like"/>
    <property type="match status" value="1"/>
</dbReference>
<dbReference type="InterPro" id="IPR000299">
    <property type="entry name" value="FERM_domain"/>
</dbReference>
<feature type="compositionally biased region" description="Low complexity" evidence="3">
    <location>
        <begin position="418"/>
        <end position="431"/>
    </location>
</feature>
<dbReference type="SMART" id="SM01195">
    <property type="entry name" value="FA"/>
    <property type="match status" value="1"/>
</dbReference>
<dbReference type="SUPFAM" id="SSF54236">
    <property type="entry name" value="Ubiquitin-like"/>
    <property type="match status" value="1"/>
</dbReference>
<dbReference type="InterPro" id="IPR014352">
    <property type="entry name" value="FERM/acyl-CoA-bd_prot_sf"/>
</dbReference>
<dbReference type="InterPro" id="IPR019749">
    <property type="entry name" value="Band_41_domain"/>
</dbReference>
<keyword evidence="2" id="KW-0677">Repeat</keyword>
<dbReference type="AlphaFoldDB" id="A0A8D0CJ64"/>
<name>A0A8D0CJ64_SCLFO</name>
<evidence type="ECO:0000313" key="6">
    <source>
        <dbReference type="Proteomes" id="UP000694397"/>
    </source>
</evidence>
<dbReference type="Pfam" id="PF09380">
    <property type="entry name" value="FERM_C"/>
    <property type="match status" value="1"/>
</dbReference>
<dbReference type="Pfam" id="PF00373">
    <property type="entry name" value="FERM_M"/>
    <property type="match status" value="1"/>
</dbReference>
<dbReference type="InterPro" id="IPR018980">
    <property type="entry name" value="FERM_PH-like_C"/>
</dbReference>
<evidence type="ECO:0000259" key="4">
    <source>
        <dbReference type="PROSITE" id="PS50057"/>
    </source>
</evidence>
<feature type="compositionally biased region" description="Polar residues" evidence="3">
    <location>
        <begin position="399"/>
        <end position="412"/>
    </location>
</feature>
<evidence type="ECO:0000256" key="3">
    <source>
        <dbReference type="SAM" id="MobiDB-lite"/>
    </source>
</evidence>
<dbReference type="Pfam" id="PF09379">
    <property type="entry name" value="FERM_N"/>
    <property type="match status" value="1"/>
</dbReference>
<dbReference type="Gene3D" id="3.10.20.90">
    <property type="entry name" value="Phosphatidylinositol 3-kinase Catalytic Subunit, Chain A, domain 1"/>
    <property type="match status" value="1"/>
</dbReference>
<dbReference type="GO" id="GO:0005085">
    <property type="term" value="F:guanyl-nucleotide exchange factor activity"/>
    <property type="evidence" value="ECO:0007669"/>
    <property type="project" value="UniProtKB-KW"/>
</dbReference>
<sequence>MGDVDGFYHIPQTAGARLGSQFSAGISTLEPGQSLSAAMGGSGKAQGKGLQVRVQGLDDTQEFYDLEAKAIGQMLLSAVFQRSNLIESDYFGLEFQNVQMNWVWLEPMKLIVKQVRRPMNTLFRLSVKFFPPDPGQLQEEFTRYLFVLQLKRDLMENRLPCTENTAALLISHLIQSEIGDYDDTADREFLKQNKLLPIQDRLQEKIMDLHRKHLGQNPAESDFQILEIARKLEMYGVRFHPAADREGSKINLSVAHMGLQVFQGNTKINTFNWSKIRKLSFKRKRFLIKLHPEVHGPHQDTLEFTMASRDHCKVFWKKCVEHHSFFRLFDQQQPKAKAVFFSRGSSFRYSGRTQKQLMEYMRDKMTPFGNKFACNPKVLLSLSQSLNFSDSLRVPESPNSVSFHSLHNSSPTPHREPLQLQHQPSKQLQQPTGILSCPKEEYSKTVPPAHTFQGAPCHCTAGDCSPSVLPFECSKSHLQTLLNGTCNDNEVGGRGMREKKVLLTSEELDVGQLGARQALTFLCNSIDLKVKEEFIDDDDDDDYYEDDPFKSSLLSGGADICGCEFADTGLTHGFMMVSPKKTMGPGGQDLNGNSSVFPLGGMGHSEYSSVISSQSNCSSLDCLALSSVSDSGLGVPELSLLALPDSENPSEVSSMLNFPAYSIRSEASSAIQFSDLAEQLEQLSCPPTATEGSDRGSSDFTWNWDSDDALPPDQNLFFSNPLVVPNLQWSYVPRNPL</sequence>
<evidence type="ECO:0000313" key="5">
    <source>
        <dbReference type="Ensembl" id="ENSSFOP00015073665.1"/>
    </source>
</evidence>
<dbReference type="InterPro" id="IPR029071">
    <property type="entry name" value="Ubiquitin-like_domsf"/>
</dbReference>
<dbReference type="Proteomes" id="UP000694397">
    <property type="component" value="Chromosome 3"/>
</dbReference>
<keyword evidence="6" id="KW-1185">Reference proteome</keyword>
<reference evidence="5" key="2">
    <citation type="submission" date="2025-08" db="UniProtKB">
        <authorList>
            <consortium name="Ensembl"/>
        </authorList>
    </citation>
    <scope>IDENTIFICATION</scope>
</reference>
<protein>
    <submittedName>
        <fullName evidence="5">FERM, ARH/RhoGEF and pleckstrin domain protein 2</fullName>
    </submittedName>
</protein>
<dbReference type="InterPro" id="IPR051835">
    <property type="entry name" value="RAC1-GEF"/>
</dbReference>
<dbReference type="Gene3D" id="1.20.80.10">
    <property type="match status" value="1"/>
</dbReference>
<dbReference type="Gene3D" id="2.30.29.30">
    <property type="entry name" value="Pleckstrin-homology domain (PH domain)/Phosphotyrosine-binding domain (PTB)"/>
    <property type="match status" value="1"/>
</dbReference>
<dbReference type="SMART" id="SM00295">
    <property type="entry name" value="B41"/>
    <property type="match status" value="1"/>
</dbReference>
<dbReference type="GeneTree" id="ENSGT00940000158642"/>
<dbReference type="PANTHER" id="PTHR45858">
    <property type="entry name" value="FERM DOMAIN CONTAINING PROTEIN"/>
    <property type="match status" value="1"/>
</dbReference>
<organism evidence="5 6">
    <name type="scientific">Scleropages formosus</name>
    <name type="common">Asian bonytongue</name>
    <name type="synonym">Osteoglossum formosum</name>
    <dbReference type="NCBI Taxonomy" id="113540"/>
    <lineage>
        <taxon>Eukaryota</taxon>
        <taxon>Metazoa</taxon>
        <taxon>Chordata</taxon>
        <taxon>Craniata</taxon>
        <taxon>Vertebrata</taxon>
        <taxon>Euteleostomi</taxon>
        <taxon>Actinopterygii</taxon>
        <taxon>Neopterygii</taxon>
        <taxon>Teleostei</taxon>
        <taxon>Osteoglossocephala</taxon>
        <taxon>Osteoglossomorpha</taxon>
        <taxon>Osteoglossiformes</taxon>
        <taxon>Osteoglossidae</taxon>
        <taxon>Scleropages</taxon>
    </lineage>
</organism>
<dbReference type="FunFam" id="2.30.29.30:FF:000002">
    <property type="entry name" value="Band 4.1-like protein 5 isoform 1"/>
    <property type="match status" value="1"/>
</dbReference>
<dbReference type="PRINTS" id="PR00661">
    <property type="entry name" value="ERMFAMILY"/>
</dbReference>
<keyword evidence="1" id="KW-0344">Guanine-nucleotide releasing factor</keyword>